<name>A0A6N7WI88_9FIRM</name>
<organism evidence="3 4">
    <name type="scientific">Eisenbergiella porci</name>
    <dbReference type="NCBI Taxonomy" id="2652274"/>
    <lineage>
        <taxon>Bacteria</taxon>
        <taxon>Bacillati</taxon>
        <taxon>Bacillota</taxon>
        <taxon>Clostridia</taxon>
        <taxon>Lachnospirales</taxon>
        <taxon>Lachnospiraceae</taxon>
        <taxon>Eisenbergiella</taxon>
    </lineage>
</organism>
<reference evidence="3 4" key="1">
    <citation type="submission" date="2019-08" db="EMBL/GenBank/DDBJ databases">
        <title>In-depth cultivation of the pig gut microbiome towards novel bacterial diversity and tailored functional studies.</title>
        <authorList>
            <person name="Wylensek D."/>
            <person name="Hitch T.C.A."/>
            <person name="Clavel T."/>
        </authorList>
    </citation>
    <scope>NUCLEOTIDE SEQUENCE [LARGE SCALE GENOMIC DNA]</scope>
    <source>
        <strain evidence="3 4">WCA-389-WT-23B</strain>
    </source>
</reference>
<accession>A0A6N7WI88</accession>
<dbReference type="AlphaFoldDB" id="A0A6N7WI88"/>
<keyword evidence="1" id="KW-0472">Membrane</keyword>
<dbReference type="InterPro" id="IPR010090">
    <property type="entry name" value="Phage_tape_meas"/>
</dbReference>
<proteinExistence type="predicted"/>
<dbReference type="Pfam" id="PF10145">
    <property type="entry name" value="PhageMin_Tail"/>
    <property type="match status" value="1"/>
</dbReference>
<feature type="transmembrane region" description="Helical" evidence="1">
    <location>
        <begin position="410"/>
        <end position="429"/>
    </location>
</feature>
<feature type="transmembrane region" description="Helical" evidence="1">
    <location>
        <begin position="436"/>
        <end position="458"/>
    </location>
</feature>
<dbReference type="SUPFAM" id="SSF48371">
    <property type="entry name" value="ARM repeat"/>
    <property type="match status" value="1"/>
</dbReference>
<feature type="transmembrane region" description="Helical" evidence="1">
    <location>
        <begin position="384"/>
        <end position="404"/>
    </location>
</feature>
<dbReference type="EMBL" id="VUMI01000038">
    <property type="protein sequence ID" value="MSS90423.1"/>
    <property type="molecule type" value="Genomic_DNA"/>
</dbReference>
<gene>
    <name evidence="3" type="ORF">FYJ45_19710</name>
</gene>
<evidence type="ECO:0000256" key="1">
    <source>
        <dbReference type="SAM" id="Phobius"/>
    </source>
</evidence>
<feature type="domain" description="Phage tail tape measure protein" evidence="2">
    <location>
        <begin position="103"/>
        <end position="273"/>
    </location>
</feature>
<keyword evidence="4" id="KW-1185">Reference proteome</keyword>
<keyword evidence="1" id="KW-1133">Transmembrane helix</keyword>
<dbReference type="NCBIfam" id="TIGR01760">
    <property type="entry name" value="tape_meas_TP901"/>
    <property type="match status" value="1"/>
</dbReference>
<dbReference type="RefSeq" id="WP_154466879.1">
    <property type="nucleotide sequence ID" value="NZ_VUMI01000038.1"/>
</dbReference>
<comment type="caution">
    <text evidence="3">The sequence shown here is derived from an EMBL/GenBank/DDBJ whole genome shotgun (WGS) entry which is preliminary data.</text>
</comment>
<feature type="transmembrane region" description="Helical" evidence="1">
    <location>
        <begin position="500"/>
        <end position="524"/>
    </location>
</feature>
<evidence type="ECO:0000313" key="4">
    <source>
        <dbReference type="Proteomes" id="UP000436047"/>
    </source>
</evidence>
<dbReference type="Proteomes" id="UP000436047">
    <property type="component" value="Unassembled WGS sequence"/>
</dbReference>
<protein>
    <submittedName>
        <fullName evidence="3">Phage tail tape measure protein</fullName>
    </submittedName>
</protein>
<feature type="transmembrane region" description="Helical" evidence="1">
    <location>
        <begin position="464"/>
        <end position="488"/>
    </location>
</feature>
<feature type="transmembrane region" description="Helical" evidence="1">
    <location>
        <begin position="530"/>
        <end position="552"/>
    </location>
</feature>
<evidence type="ECO:0000313" key="3">
    <source>
        <dbReference type="EMBL" id="MSS90423.1"/>
    </source>
</evidence>
<keyword evidence="1" id="KW-0812">Transmembrane</keyword>
<sequence>MAKSNTLQAIVEIAGTLSPTLEKSIGGVVDKLDGINVKALAVGAAAGGIAIATTKAVFEAGKALTELGGEFDKAYDSIRIGTGATGEALEALEDDFQAVYSAVPTTMEDASQAIADYNTRLGLTGPALQGISTQAIQVADMLGEDLGSVIEESSQAFQAWNIDADEMGNKMDYVFKASQSTGVSFADLMADVQKFAPQMQEMGYSFEETTALLGQLDKAGVNADEVMSALKKSVGVLAKEGLSASEGLAKYSEQIKNAGSMTEATTIASEIFGSKAASSMAAAIRDGTLSVADLTAELEGSSETINGCAGDTYDFAEKLQLFKQQAQVAFEPLASTLFDSLNELMPIAADAMTQLMPILGQLAQAIIPIVQDLVPQIAPLLTQLIPPIVSMAGVLASSVIPPIVEIVTSLIPAAISIVSALMPIIQVLIETVLPILVDIIQQIIPPVVQIVTALLPVIQELLTALAPIVTQLFTALSPVLAAAGQLISTLLPPVISLIQTLMPIITTVASIISTVLTVAIQGLMPVIEGVISVVGTIASVFEAAFSGLVGIVKTPINAIIGLVNKAIGAINSISIDVPDWVPGLGGKHFGFSIPTIPMLATGGFTDGVSIAGEAGTEAVISFDQAYRSANIGYWMEAGKMLGVLGQNQNTTTSSLAGQLLTLDDFSLSELASENNTVVYDFSGMSYNPTVNTTGDGPDIMAQLREAGQEFFDWLETWIRRKEQTAYGY</sequence>
<dbReference type="GeneID" id="86055261"/>
<evidence type="ECO:0000259" key="2">
    <source>
        <dbReference type="Pfam" id="PF10145"/>
    </source>
</evidence>
<dbReference type="InterPro" id="IPR016024">
    <property type="entry name" value="ARM-type_fold"/>
</dbReference>